<evidence type="ECO:0000259" key="8">
    <source>
        <dbReference type="PROSITE" id="PS51847"/>
    </source>
</evidence>
<dbReference type="Pfam" id="PF00168">
    <property type="entry name" value="C2"/>
    <property type="match status" value="1"/>
</dbReference>
<dbReference type="PROSITE" id="PS50004">
    <property type="entry name" value="C2"/>
    <property type="match status" value="1"/>
</dbReference>
<evidence type="ECO:0000256" key="1">
    <source>
        <dbReference type="ARBA" id="ARBA00004370"/>
    </source>
</evidence>
<evidence type="ECO:0000256" key="6">
    <source>
        <dbReference type="SAM" id="Phobius"/>
    </source>
</evidence>
<dbReference type="CDD" id="cd21669">
    <property type="entry name" value="SMP_SF"/>
    <property type="match status" value="1"/>
</dbReference>
<dbReference type="GO" id="GO:0008289">
    <property type="term" value="F:lipid binding"/>
    <property type="evidence" value="ECO:0007669"/>
    <property type="project" value="UniProtKB-KW"/>
</dbReference>
<evidence type="ECO:0000313" key="9">
    <source>
        <dbReference type="EMBL" id="GAQ77655.1"/>
    </source>
</evidence>
<dbReference type="InterPro" id="IPR000008">
    <property type="entry name" value="C2_dom"/>
</dbReference>
<dbReference type="Gene3D" id="2.60.40.150">
    <property type="entry name" value="C2 domain"/>
    <property type="match status" value="1"/>
</dbReference>
<name>A0A1Y1HGV0_KLENI</name>
<dbReference type="GO" id="GO:0016020">
    <property type="term" value="C:membrane"/>
    <property type="evidence" value="ECO:0007669"/>
    <property type="project" value="UniProtKB-SubCell"/>
</dbReference>
<protein>
    <recommendedName>
        <fullName evidence="11">C2 domain-containing protein</fullName>
    </recommendedName>
</protein>
<reference evidence="9 10" key="1">
    <citation type="journal article" date="2014" name="Nat. Commun.">
        <title>Klebsormidium flaccidum genome reveals primary factors for plant terrestrial adaptation.</title>
        <authorList>
            <person name="Hori K."/>
            <person name="Maruyama F."/>
            <person name="Fujisawa T."/>
            <person name="Togashi T."/>
            <person name="Yamamoto N."/>
            <person name="Seo M."/>
            <person name="Sato S."/>
            <person name="Yamada T."/>
            <person name="Mori H."/>
            <person name="Tajima N."/>
            <person name="Moriyama T."/>
            <person name="Ikeuchi M."/>
            <person name="Watanabe M."/>
            <person name="Wada H."/>
            <person name="Kobayashi K."/>
            <person name="Saito M."/>
            <person name="Masuda T."/>
            <person name="Sasaki-Sekimoto Y."/>
            <person name="Mashiguchi K."/>
            <person name="Awai K."/>
            <person name="Shimojima M."/>
            <person name="Masuda S."/>
            <person name="Iwai M."/>
            <person name="Nobusawa T."/>
            <person name="Narise T."/>
            <person name="Kondo S."/>
            <person name="Saito H."/>
            <person name="Sato R."/>
            <person name="Murakawa M."/>
            <person name="Ihara Y."/>
            <person name="Oshima-Yamada Y."/>
            <person name="Ohtaka K."/>
            <person name="Satoh M."/>
            <person name="Sonobe K."/>
            <person name="Ishii M."/>
            <person name="Ohtani R."/>
            <person name="Kanamori-Sato M."/>
            <person name="Honoki R."/>
            <person name="Miyazaki D."/>
            <person name="Mochizuki H."/>
            <person name="Umetsu J."/>
            <person name="Higashi K."/>
            <person name="Shibata D."/>
            <person name="Kamiya Y."/>
            <person name="Sato N."/>
            <person name="Nakamura Y."/>
            <person name="Tabata S."/>
            <person name="Ida S."/>
            <person name="Kurokawa K."/>
            <person name="Ohta H."/>
        </authorList>
    </citation>
    <scope>NUCLEOTIDE SEQUENCE [LARGE SCALE GENOMIC DNA]</scope>
    <source>
        <strain evidence="9 10">NIES-2285</strain>
    </source>
</reference>
<gene>
    <name evidence="9" type="ORF">KFL_000020160</name>
</gene>
<dbReference type="PANTHER" id="PTHR47042:SF4">
    <property type="entry name" value="OS02G0313700 PROTEIN"/>
    <property type="match status" value="1"/>
</dbReference>
<dbReference type="Pfam" id="PF25669">
    <property type="entry name" value="SMP_MUG190-like"/>
    <property type="match status" value="1"/>
</dbReference>
<evidence type="ECO:0000256" key="2">
    <source>
        <dbReference type="ARBA" id="ARBA00022448"/>
    </source>
</evidence>
<evidence type="ECO:0000256" key="4">
    <source>
        <dbReference type="ARBA" id="ARBA00023121"/>
    </source>
</evidence>
<comment type="subcellular location">
    <subcellularLocation>
        <location evidence="1">Membrane</location>
    </subcellularLocation>
</comment>
<sequence>MAGTYLPTPPPSPRAMREPWRKQLPALLWPVARKLQGTFPSAWNAWMLPGLCFLVDFQMLGHVAVVVFLVWLSGYFGVSIFLALTWSLLYLGFIDRSQRDASTSRLRHEAYREVERQKAFDVTETCGWVNTMTEALWNYNLEPLICENILKVVPWFLDTFKPGALEKLSLLKIRLGSTPPVLSNMRVYSQPSSDDHIVLECSMSFFTDADFSATAEAKVRTIKVTAQAFITSLRMEGKVRVGIQLAHNLPLIKRVRVSFVTPPKVGVSVKPLTTHSFDIAHMPIIANLIEHTLTSAVESTVVTPNILTIDVPKLLCWDGVVGVPAQLPNWIELEHGRPEAIVLFEILEGRNLRAADRSGKSDPYVKLHYFKYQRQTNVKKKTLNPLWNEEFQLYVPTWASPQVALIKVLDHDDFSRDDKLGQVQVDLAKHRHGARTEMWLPLEDAPGKKGQAQGEIRIAITLNDMPYDDNRPAGLNKEALGVGPVMSSEMQAVAATSQEPIPQSLDLDVGIGQPGAMSIYGPAASQLLDQQNARAAEAMDATLPGTTVASVNAAYPDADVGLRQEHEFGTSKSLVTGTGEDGLPEYSTDRVVGHEPALGELSAEESAYTEGAHKHRIKQGLKKLINKATGA</sequence>
<proteinExistence type="predicted"/>
<keyword evidence="2" id="KW-0813">Transport</keyword>
<accession>A0A1Y1HGV0</accession>
<feature type="transmembrane region" description="Helical" evidence="6">
    <location>
        <begin position="75"/>
        <end position="94"/>
    </location>
</feature>
<dbReference type="STRING" id="105231.A0A1Y1HGV0"/>
<keyword evidence="6" id="KW-1133">Transmembrane helix</keyword>
<evidence type="ECO:0008006" key="11">
    <source>
        <dbReference type="Google" id="ProtNLM"/>
    </source>
</evidence>
<keyword evidence="6" id="KW-0812">Transmembrane</keyword>
<evidence type="ECO:0000256" key="5">
    <source>
        <dbReference type="ARBA" id="ARBA00023136"/>
    </source>
</evidence>
<dbReference type="InterPro" id="IPR031468">
    <property type="entry name" value="SMP_LBD"/>
</dbReference>
<dbReference type="InterPro" id="IPR035892">
    <property type="entry name" value="C2_domain_sf"/>
</dbReference>
<keyword evidence="3" id="KW-0445">Lipid transport</keyword>
<dbReference type="SMART" id="SM00239">
    <property type="entry name" value="C2"/>
    <property type="match status" value="1"/>
</dbReference>
<dbReference type="OMA" id="CHININK"/>
<dbReference type="AlphaFoldDB" id="A0A1Y1HGV0"/>
<keyword evidence="5 6" id="KW-0472">Membrane</keyword>
<feature type="transmembrane region" description="Helical" evidence="6">
    <location>
        <begin position="43"/>
        <end position="69"/>
    </location>
</feature>
<dbReference type="Proteomes" id="UP000054558">
    <property type="component" value="Unassembled WGS sequence"/>
</dbReference>
<dbReference type="GO" id="GO:0006869">
    <property type="term" value="P:lipid transport"/>
    <property type="evidence" value="ECO:0007669"/>
    <property type="project" value="UniProtKB-KW"/>
</dbReference>
<organism evidence="9 10">
    <name type="scientific">Klebsormidium nitens</name>
    <name type="common">Green alga</name>
    <name type="synonym">Ulothrix nitens</name>
    <dbReference type="NCBI Taxonomy" id="105231"/>
    <lineage>
        <taxon>Eukaryota</taxon>
        <taxon>Viridiplantae</taxon>
        <taxon>Streptophyta</taxon>
        <taxon>Klebsormidiophyceae</taxon>
        <taxon>Klebsormidiales</taxon>
        <taxon>Klebsormidiaceae</taxon>
        <taxon>Klebsormidium</taxon>
    </lineage>
</organism>
<dbReference type="SUPFAM" id="SSF49562">
    <property type="entry name" value="C2 domain (Calcium/lipid-binding domain, CaLB)"/>
    <property type="match status" value="1"/>
</dbReference>
<dbReference type="InterPro" id="IPR052847">
    <property type="entry name" value="Ext_Synaptotagmin/KAHRP-like"/>
</dbReference>
<evidence type="ECO:0000259" key="7">
    <source>
        <dbReference type="PROSITE" id="PS50004"/>
    </source>
</evidence>
<dbReference type="PROSITE" id="PS51847">
    <property type="entry name" value="SMP"/>
    <property type="match status" value="1"/>
</dbReference>
<dbReference type="CDD" id="cd00030">
    <property type="entry name" value="C2"/>
    <property type="match status" value="1"/>
</dbReference>
<evidence type="ECO:0000256" key="3">
    <source>
        <dbReference type="ARBA" id="ARBA00023055"/>
    </source>
</evidence>
<keyword evidence="10" id="KW-1185">Reference proteome</keyword>
<dbReference type="OrthoDB" id="270970at2759"/>
<feature type="domain" description="SMP-LTD" evidence="8">
    <location>
        <begin position="122"/>
        <end position="312"/>
    </location>
</feature>
<keyword evidence="4" id="KW-0446">Lipid-binding</keyword>
<evidence type="ECO:0000313" key="10">
    <source>
        <dbReference type="Proteomes" id="UP000054558"/>
    </source>
</evidence>
<dbReference type="PANTHER" id="PTHR47042">
    <property type="entry name" value="C2 DOMAIN-CONTAINING PROTEIN-LIKE"/>
    <property type="match status" value="1"/>
</dbReference>
<feature type="domain" description="C2" evidence="7">
    <location>
        <begin position="323"/>
        <end position="440"/>
    </location>
</feature>
<dbReference type="EMBL" id="DF236951">
    <property type="protein sequence ID" value="GAQ77655.1"/>
    <property type="molecule type" value="Genomic_DNA"/>
</dbReference>